<dbReference type="PANTHER" id="PTHR19980">
    <property type="entry name" value="RNA CLEAVAGE STIMULATION FACTOR"/>
    <property type="match status" value="1"/>
</dbReference>
<sequence>MAAMEDNQQKNEEGQDVMMGDGDPQSDLLAQDDLLKTDKELSPVERRARERIKADRWDTEAWNMIGSEAQGRQITEAAPLYEMLLTNFPTAARYWRCYVEAQMMAYNDEATKLIFSRCLLSCLHVELWRCYIRFIRKVNENRGVEGRDETKKAFDFMLGHIGMDIGAGAVWMEYIAFLKAAPASTPQEESQRMTTVRKAYQRAVLAPIHLVEQLWKDYETFENSLSRTLAKSLLAEYQPKHFSARAVYRERKKFCERIDSSMLAVPPTGSVKEEQQCSAWKQLLTFEKANPQKLDPTSLTKRVAFTFEQCLMYLYHYPEIWYDYASWHAQNGSPESAAVVFQRAIKALPDKTLLHYAFAEFEEARGNIQEAKKVYENLVKNSATASSLAYIQFIRFTQRTEGTESALKALVEARKSPVCTYHVYVSSAMMVLCIEKDQKIARNIFEMGLKKYIHEPAYVLEYADFLCRLNDDQNVRVLFERALSVLPPEESIEVWNRFMLFEQTYGDLSSIMKVQQRRKDALIQMGDEGAASIEHSLLQLVSRYRYLDLWPCSTQELNHLSRQQVMVQRTSGKAGKGSTLQGSTASGAAEGLDGTGPGSTNIVLPDVSKMAVYDPRQASVQGLSTNIGTAVGIQTSVGQPILGLQHVGAPVSLSTTAQASAEATTTAVEEAVKILPPTLANFLSQLPIVDGPTPNVETVMAELLQLKIPLDVAEILGTEPDVSLGTKATVGDARGAANGFAKLGGRNISNLSVKPIKTEGTKRKEIERSEEEDSIPVQNHTPDVFRIRQLQRARAAKSGQAGSIGAGSTSGGSGAITGEPSGSSG</sequence>
<dbReference type="GO" id="GO:0005634">
    <property type="term" value="C:nucleus"/>
    <property type="evidence" value="ECO:0007669"/>
    <property type="project" value="UniProtKB-SubCell"/>
</dbReference>
<dbReference type="InterPro" id="IPR008847">
    <property type="entry name" value="Suf"/>
</dbReference>
<dbReference type="InterPro" id="IPR045243">
    <property type="entry name" value="Rna14-like"/>
</dbReference>
<keyword evidence="3" id="KW-0539">Nucleus</keyword>
<feature type="region of interest" description="Disordered" evidence="4">
    <location>
        <begin position="571"/>
        <end position="599"/>
    </location>
</feature>
<evidence type="ECO:0000256" key="2">
    <source>
        <dbReference type="ARBA" id="ARBA00022737"/>
    </source>
</evidence>
<feature type="region of interest" description="Disordered" evidence="4">
    <location>
        <begin position="1"/>
        <end position="32"/>
    </location>
</feature>
<evidence type="ECO:0000256" key="1">
    <source>
        <dbReference type="ARBA" id="ARBA00004123"/>
    </source>
</evidence>
<dbReference type="Pfam" id="PF05843">
    <property type="entry name" value="Suf"/>
    <property type="match status" value="1"/>
</dbReference>
<keyword evidence="2" id="KW-0677">Repeat</keyword>
<dbReference type="SMART" id="SM00386">
    <property type="entry name" value="HAT"/>
    <property type="match status" value="9"/>
</dbReference>
<feature type="compositionally biased region" description="Basic and acidic residues" evidence="4">
    <location>
        <begin position="756"/>
        <end position="767"/>
    </location>
</feature>
<feature type="region of interest" description="Disordered" evidence="4">
    <location>
        <begin position="755"/>
        <end position="825"/>
    </location>
</feature>
<dbReference type="InterPro" id="IPR011990">
    <property type="entry name" value="TPR-like_helical_dom_sf"/>
</dbReference>
<gene>
    <name evidence="6" type="ORF">KP509_11G049100</name>
</gene>
<dbReference type="Gene3D" id="1.25.40.1040">
    <property type="match status" value="1"/>
</dbReference>
<evidence type="ECO:0000259" key="5">
    <source>
        <dbReference type="Pfam" id="PF05843"/>
    </source>
</evidence>
<reference evidence="6" key="1">
    <citation type="submission" date="2021-08" db="EMBL/GenBank/DDBJ databases">
        <title>WGS assembly of Ceratopteris richardii.</title>
        <authorList>
            <person name="Marchant D.B."/>
            <person name="Chen G."/>
            <person name="Jenkins J."/>
            <person name="Shu S."/>
            <person name="Leebens-Mack J."/>
            <person name="Grimwood J."/>
            <person name="Schmutz J."/>
            <person name="Soltis P."/>
            <person name="Soltis D."/>
            <person name="Chen Z.-H."/>
        </authorList>
    </citation>
    <scope>NUCLEOTIDE SEQUENCE</scope>
    <source>
        <strain evidence="6">Whitten #5841</strain>
        <tissue evidence="6">Leaf</tissue>
    </source>
</reference>
<comment type="caution">
    <text evidence="6">The sequence shown here is derived from an EMBL/GenBank/DDBJ whole genome shotgun (WGS) entry which is preliminary data.</text>
</comment>
<dbReference type="PANTHER" id="PTHR19980:SF0">
    <property type="entry name" value="CLEAVAGE STIMULATION FACTOR SUBUNIT 3"/>
    <property type="match status" value="1"/>
</dbReference>
<protein>
    <recommendedName>
        <fullName evidence="5">Suppressor of forked domain-containing protein</fullName>
    </recommendedName>
</protein>
<dbReference type="GO" id="GO:0003729">
    <property type="term" value="F:mRNA binding"/>
    <property type="evidence" value="ECO:0007669"/>
    <property type="project" value="TreeGrafter"/>
</dbReference>
<dbReference type="SUPFAM" id="SSF48452">
    <property type="entry name" value="TPR-like"/>
    <property type="match status" value="1"/>
</dbReference>
<dbReference type="Proteomes" id="UP000825935">
    <property type="component" value="Chromosome 11"/>
</dbReference>
<dbReference type="InterPro" id="IPR003107">
    <property type="entry name" value="HAT"/>
</dbReference>
<evidence type="ECO:0000256" key="4">
    <source>
        <dbReference type="SAM" id="MobiDB-lite"/>
    </source>
</evidence>
<evidence type="ECO:0000313" key="6">
    <source>
        <dbReference type="EMBL" id="KAH7425316.1"/>
    </source>
</evidence>
<name>A0A8T2TU93_CERRI</name>
<proteinExistence type="predicted"/>
<dbReference type="AlphaFoldDB" id="A0A8T2TU93"/>
<accession>A0A8T2TU93</accession>
<dbReference type="GO" id="GO:0031124">
    <property type="term" value="P:mRNA 3'-end processing"/>
    <property type="evidence" value="ECO:0007669"/>
    <property type="project" value="InterPro"/>
</dbReference>
<evidence type="ECO:0000313" key="7">
    <source>
        <dbReference type="Proteomes" id="UP000825935"/>
    </source>
</evidence>
<keyword evidence="7" id="KW-1185">Reference proteome</keyword>
<feature type="domain" description="Suppressor of forked" evidence="5">
    <location>
        <begin position="46"/>
        <end position="557"/>
    </location>
</feature>
<evidence type="ECO:0000256" key="3">
    <source>
        <dbReference type="ARBA" id="ARBA00023242"/>
    </source>
</evidence>
<feature type="compositionally biased region" description="Gly residues" evidence="4">
    <location>
        <begin position="802"/>
        <end position="815"/>
    </location>
</feature>
<organism evidence="6 7">
    <name type="scientific">Ceratopteris richardii</name>
    <name type="common">Triangle waterfern</name>
    <dbReference type="NCBI Taxonomy" id="49495"/>
    <lineage>
        <taxon>Eukaryota</taxon>
        <taxon>Viridiplantae</taxon>
        <taxon>Streptophyta</taxon>
        <taxon>Embryophyta</taxon>
        <taxon>Tracheophyta</taxon>
        <taxon>Polypodiopsida</taxon>
        <taxon>Polypodiidae</taxon>
        <taxon>Polypodiales</taxon>
        <taxon>Pteridineae</taxon>
        <taxon>Pteridaceae</taxon>
        <taxon>Parkerioideae</taxon>
        <taxon>Ceratopteris</taxon>
    </lineage>
</organism>
<dbReference type="EMBL" id="CM035416">
    <property type="protein sequence ID" value="KAH7425316.1"/>
    <property type="molecule type" value="Genomic_DNA"/>
</dbReference>
<dbReference type="OMA" id="CFRGPFV"/>
<dbReference type="OrthoDB" id="26282at2759"/>
<comment type="subcellular location">
    <subcellularLocation>
        <location evidence="1">Nucleus</location>
    </subcellularLocation>
</comment>
<dbReference type="FunFam" id="1.25.40.1040:FF:000005">
    <property type="entry name" value="Cleavage stimulation factor subunit 77"/>
    <property type="match status" value="1"/>
</dbReference>